<keyword evidence="11" id="KW-1185">Reference proteome</keyword>
<dbReference type="RefSeq" id="WP_377789026.1">
    <property type="nucleotide sequence ID" value="NZ_JBHLYQ010000045.1"/>
</dbReference>
<evidence type="ECO:0000256" key="7">
    <source>
        <dbReference type="SAM" id="MobiDB-lite"/>
    </source>
</evidence>
<organism evidence="10 11">
    <name type="scientific">Aciditerrimonas ferrireducens</name>
    <dbReference type="NCBI Taxonomy" id="667306"/>
    <lineage>
        <taxon>Bacteria</taxon>
        <taxon>Bacillati</taxon>
        <taxon>Actinomycetota</taxon>
        <taxon>Acidimicrobiia</taxon>
        <taxon>Acidimicrobiales</taxon>
        <taxon>Acidimicrobiaceae</taxon>
        <taxon>Aciditerrimonas</taxon>
    </lineage>
</organism>
<feature type="transmembrane region" description="Helical" evidence="8">
    <location>
        <begin position="506"/>
        <end position="524"/>
    </location>
</feature>
<feature type="transmembrane region" description="Helical" evidence="8">
    <location>
        <begin position="433"/>
        <end position="455"/>
    </location>
</feature>
<keyword evidence="5 8" id="KW-1133">Transmembrane helix</keyword>
<dbReference type="PANTHER" id="PTHR42718">
    <property type="entry name" value="MAJOR FACILITATOR SUPERFAMILY MULTIDRUG TRANSPORTER MFSC"/>
    <property type="match status" value="1"/>
</dbReference>
<feature type="transmembrane region" description="Helical" evidence="8">
    <location>
        <begin position="293"/>
        <end position="316"/>
    </location>
</feature>
<name>A0ABV6C226_9ACTN</name>
<feature type="transmembrane region" description="Helical" evidence="8">
    <location>
        <begin position="536"/>
        <end position="556"/>
    </location>
</feature>
<feature type="transmembrane region" description="Helical" evidence="8">
    <location>
        <begin position="95"/>
        <end position="115"/>
    </location>
</feature>
<dbReference type="Gene3D" id="1.20.1250.20">
    <property type="entry name" value="MFS general substrate transporter like domains"/>
    <property type="match status" value="2"/>
</dbReference>
<evidence type="ECO:0000256" key="6">
    <source>
        <dbReference type="ARBA" id="ARBA00023136"/>
    </source>
</evidence>
<dbReference type="InterPro" id="IPR036259">
    <property type="entry name" value="MFS_trans_sf"/>
</dbReference>
<feature type="transmembrane region" description="Helical" evidence="8">
    <location>
        <begin position="366"/>
        <end position="384"/>
    </location>
</feature>
<feature type="transmembrane region" description="Helical" evidence="8">
    <location>
        <begin position="187"/>
        <end position="205"/>
    </location>
</feature>
<reference evidence="10 11" key="1">
    <citation type="submission" date="2024-09" db="EMBL/GenBank/DDBJ databases">
        <authorList>
            <person name="Sun Q."/>
            <person name="Mori K."/>
        </authorList>
    </citation>
    <scope>NUCLEOTIDE SEQUENCE [LARGE SCALE GENOMIC DNA]</scope>
    <source>
        <strain evidence="10 11">JCM 15389</strain>
    </source>
</reference>
<keyword evidence="2" id="KW-0813">Transport</keyword>
<feature type="transmembrane region" description="Helical" evidence="8">
    <location>
        <begin position="390"/>
        <end position="408"/>
    </location>
</feature>
<dbReference type="CDD" id="cd17321">
    <property type="entry name" value="MFS_MMR_MDR_like"/>
    <property type="match status" value="1"/>
</dbReference>
<evidence type="ECO:0000313" key="10">
    <source>
        <dbReference type="EMBL" id="MFC0081739.1"/>
    </source>
</evidence>
<feature type="transmembrane region" description="Helical" evidence="8">
    <location>
        <begin position="157"/>
        <end position="181"/>
    </location>
</feature>
<dbReference type="InterPro" id="IPR020846">
    <property type="entry name" value="MFS_dom"/>
</dbReference>
<protein>
    <submittedName>
        <fullName evidence="10">MFS transporter</fullName>
    </submittedName>
</protein>
<dbReference type="PROSITE" id="PS50850">
    <property type="entry name" value="MFS"/>
    <property type="match status" value="1"/>
</dbReference>
<sequence>MSGNGTAAAPRPQERSAAYKWIALSNTTLGVLLVAINESILIIALPAIFRGIKLNPLVPSNSFYLLWILLGFMLVTAVLVVTLGRIGDIYGRVRMYNLGFAVFTLFSILLSVNWLHGPAAGAFIVGMRIGQGVGGSFLFANSAAILTDAFPENERGLALGINNIAGIAGAFIGLVVGGVLAPVDWRLVFIVSAPVGLFGTVWAYLKLEDNGVRTPAKIDWWGNALFAVGLTLVLIGITYGIEPSGHSAMGWTSPKVLAELSAGAALLVVFAVVESKVAQPMFRLSLFRIRAFLFGNVASLLAAIGRGGLMFLFVMWLQGIWLPLHGYSFSQTPLWAGIYMLPMTFGFLVAGPVSGILSDRYGARPFATAGMAAAALTFVGFVFLPINFSYPVFALLMLANGLAMGLFASPNRAAVMNSLPPDQRGAGAGMSGVFQNAAMVLSMGIFFTLMISGIASALPGSLEHGLVAQHVPAPVAAGVSHLPPITSLFASLLGYNPMQRLLGSSVLAHLPARSAAVVTGRAFFPTLLAKPFGDGLTIAFTFGAIACALAALSSLLRGGKYVYGQDASGGQGQAGTAEPQPAAALAGAASGAGSELGGGSLQAAEVRLAGPEAGSTAGHQSRAWMPSTGLPSSEVRFERQPRNQGFDGTSGPLSG</sequence>
<keyword evidence="4 8" id="KW-0812">Transmembrane</keyword>
<feature type="region of interest" description="Disordered" evidence="7">
    <location>
        <begin position="609"/>
        <end position="655"/>
    </location>
</feature>
<feature type="transmembrane region" description="Helical" evidence="8">
    <location>
        <begin position="220"/>
        <end position="241"/>
    </location>
</feature>
<accession>A0ABV6C226</accession>
<feature type="compositionally biased region" description="Polar residues" evidence="7">
    <location>
        <begin position="642"/>
        <end position="655"/>
    </location>
</feature>
<dbReference type="Pfam" id="PF07690">
    <property type="entry name" value="MFS_1"/>
    <property type="match status" value="1"/>
</dbReference>
<evidence type="ECO:0000256" key="2">
    <source>
        <dbReference type="ARBA" id="ARBA00022448"/>
    </source>
</evidence>
<gene>
    <name evidence="10" type="ORF">ACFFRE_06225</name>
</gene>
<evidence type="ECO:0000256" key="4">
    <source>
        <dbReference type="ARBA" id="ARBA00022692"/>
    </source>
</evidence>
<comment type="caution">
    <text evidence="10">The sequence shown here is derived from an EMBL/GenBank/DDBJ whole genome shotgun (WGS) entry which is preliminary data.</text>
</comment>
<feature type="transmembrane region" description="Helical" evidence="8">
    <location>
        <begin position="256"/>
        <end position="273"/>
    </location>
</feature>
<dbReference type="EMBL" id="JBHLYQ010000045">
    <property type="protein sequence ID" value="MFC0081739.1"/>
    <property type="molecule type" value="Genomic_DNA"/>
</dbReference>
<evidence type="ECO:0000256" key="5">
    <source>
        <dbReference type="ARBA" id="ARBA00022989"/>
    </source>
</evidence>
<feature type="transmembrane region" description="Helical" evidence="8">
    <location>
        <begin position="121"/>
        <end position="145"/>
    </location>
</feature>
<evidence type="ECO:0000313" key="11">
    <source>
        <dbReference type="Proteomes" id="UP001589788"/>
    </source>
</evidence>
<evidence type="ECO:0000256" key="3">
    <source>
        <dbReference type="ARBA" id="ARBA00022475"/>
    </source>
</evidence>
<feature type="transmembrane region" description="Helical" evidence="8">
    <location>
        <begin position="475"/>
        <end position="494"/>
    </location>
</feature>
<dbReference type="Proteomes" id="UP001589788">
    <property type="component" value="Unassembled WGS sequence"/>
</dbReference>
<feature type="transmembrane region" description="Helical" evidence="8">
    <location>
        <begin position="64"/>
        <end position="83"/>
    </location>
</feature>
<evidence type="ECO:0000256" key="8">
    <source>
        <dbReference type="SAM" id="Phobius"/>
    </source>
</evidence>
<comment type="subcellular location">
    <subcellularLocation>
        <location evidence="1">Cell membrane</location>
        <topology evidence="1">Multi-pass membrane protein</topology>
    </subcellularLocation>
</comment>
<keyword evidence="6 8" id="KW-0472">Membrane</keyword>
<evidence type="ECO:0000259" key="9">
    <source>
        <dbReference type="PROSITE" id="PS50850"/>
    </source>
</evidence>
<feature type="transmembrane region" description="Helical" evidence="8">
    <location>
        <begin position="336"/>
        <end position="357"/>
    </location>
</feature>
<feature type="transmembrane region" description="Helical" evidence="8">
    <location>
        <begin position="21"/>
        <end position="44"/>
    </location>
</feature>
<dbReference type="PANTHER" id="PTHR42718:SF46">
    <property type="entry name" value="BLR6921 PROTEIN"/>
    <property type="match status" value="1"/>
</dbReference>
<dbReference type="InterPro" id="IPR011701">
    <property type="entry name" value="MFS"/>
</dbReference>
<proteinExistence type="predicted"/>
<feature type="domain" description="Major facilitator superfamily (MFS) profile" evidence="9">
    <location>
        <begin position="23"/>
        <end position="562"/>
    </location>
</feature>
<keyword evidence="3" id="KW-1003">Cell membrane</keyword>
<evidence type="ECO:0000256" key="1">
    <source>
        <dbReference type="ARBA" id="ARBA00004651"/>
    </source>
</evidence>
<dbReference type="SUPFAM" id="SSF103473">
    <property type="entry name" value="MFS general substrate transporter"/>
    <property type="match status" value="1"/>
</dbReference>